<sequence length="156" mass="17930">MAKQIDEDKKQLILVTKEDEWDKAEKRLKECMDEAVKVVGLDCEFMVKRNTSMPSTYDCQAEENAVRAKAGQVVLLQLSSCGRGVVTVLVRLCYLNRIPGGLAEFLTADDIFKVGVNIDEDCRRLHRVHTHYFLFRLCVLPWLFFCFTFCANYHTG</sequence>
<dbReference type="InterPro" id="IPR036397">
    <property type="entry name" value="RNaseH_sf"/>
</dbReference>
<dbReference type="InterPro" id="IPR051132">
    <property type="entry name" value="3-5_Exonuclease_domain"/>
</dbReference>
<keyword evidence="4" id="KW-0472">Membrane</keyword>
<dbReference type="GO" id="GO:0005634">
    <property type="term" value="C:nucleus"/>
    <property type="evidence" value="ECO:0007669"/>
    <property type="project" value="TreeGrafter"/>
</dbReference>
<accession>A0A183J095</accession>
<dbReference type="InterPro" id="IPR012337">
    <property type="entry name" value="RNaseH-like_sf"/>
</dbReference>
<reference evidence="5 6" key="2">
    <citation type="submission" date="2018-11" db="EMBL/GenBank/DDBJ databases">
        <authorList>
            <consortium name="Pathogen Informatics"/>
        </authorList>
    </citation>
    <scope>NUCLEOTIDE SEQUENCE [LARGE SCALE GENOMIC DNA]</scope>
</reference>
<dbReference type="PANTHER" id="PTHR13620">
    <property type="entry name" value="3-5 EXONUCLEASE"/>
    <property type="match status" value="1"/>
</dbReference>
<gene>
    <name evidence="5" type="ORF">SBAD_LOCUS9293</name>
</gene>
<dbReference type="GO" id="GO:0003676">
    <property type="term" value="F:nucleic acid binding"/>
    <property type="evidence" value="ECO:0007669"/>
    <property type="project" value="InterPro"/>
</dbReference>
<evidence type="ECO:0000256" key="2">
    <source>
        <dbReference type="ARBA" id="ARBA00022801"/>
    </source>
</evidence>
<keyword evidence="3" id="KW-0269">Exonuclease</keyword>
<keyword evidence="1" id="KW-0540">Nuclease</keyword>
<evidence type="ECO:0000256" key="4">
    <source>
        <dbReference type="SAM" id="Phobius"/>
    </source>
</evidence>
<evidence type="ECO:0000256" key="3">
    <source>
        <dbReference type="ARBA" id="ARBA00022839"/>
    </source>
</evidence>
<reference evidence="7" key="1">
    <citation type="submission" date="2016-06" db="UniProtKB">
        <authorList>
            <consortium name="WormBaseParasite"/>
        </authorList>
    </citation>
    <scope>IDENTIFICATION</scope>
</reference>
<evidence type="ECO:0000256" key="1">
    <source>
        <dbReference type="ARBA" id="ARBA00022722"/>
    </source>
</evidence>
<name>A0A183J095_9BILA</name>
<evidence type="ECO:0000313" key="5">
    <source>
        <dbReference type="EMBL" id="VDP22353.1"/>
    </source>
</evidence>
<protein>
    <submittedName>
        <fullName evidence="7">3'-5' exonuclease domain-containing protein</fullName>
    </submittedName>
</protein>
<evidence type="ECO:0000313" key="6">
    <source>
        <dbReference type="Proteomes" id="UP000270296"/>
    </source>
</evidence>
<keyword evidence="4" id="KW-1133">Transmembrane helix</keyword>
<dbReference type="GO" id="GO:0005737">
    <property type="term" value="C:cytoplasm"/>
    <property type="evidence" value="ECO:0007669"/>
    <property type="project" value="TreeGrafter"/>
</dbReference>
<keyword evidence="6" id="KW-1185">Reference proteome</keyword>
<organism evidence="7">
    <name type="scientific">Soboliphyme baturini</name>
    <dbReference type="NCBI Taxonomy" id="241478"/>
    <lineage>
        <taxon>Eukaryota</taxon>
        <taxon>Metazoa</taxon>
        <taxon>Ecdysozoa</taxon>
        <taxon>Nematoda</taxon>
        <taxon>Enoplea</taxon>
        <taxon>Dorylaimia</taxon>
        <taxon>Dioctophymatida</taxon>
        <taxon>Dioctophymatoidea</taxon>
        <taxon>Soboliphymatidae</taxon>
        <taxon>Soboliphyme</taxon>
    </lineage>
</organism>
<dbReference type="PANTHER" id="PTHR13620:SF104">
    <property type="entry name" value="EXONUCLEASE 3'-5' DOMAIN-CONTAINING PROTEIN 2"/>
    <property type="match status" value="1"/>
</dbReference>
<dbReference type="GO" id="GO:0008408">
    <property type="term" value="F:3'-5' exonuclease activity"/>
    <property type="evidence" value="ECO:0007669"/>
    <property type="project" value="TreeGrafter"/>
</dbReference>
<evidence type="ECO:0000313" key="7">
    <source>
        <dbReference type="WBParaSite" id="SBAD_0000962601-mRNA-1"/>
    </source>
</evidence>
<dbReference type="Gene3D" id="3.30.420.10">
    <property type="entry name" value="Ribonuclease H-like superfamily/Ribonuclease H"/>
    <property type="match status" value="1"/>
</dbReference>
<dbReference type="Proteomes" id="UP000270296">
    <property type="component" value="Unassembled WGS sequence"/>
</dbReference>
<proteinExistence type="predicted"/>
<keyword evidence="2" id="KW-0378">Hydrolase</keyword>
<dbReference type="SUPFAM" id="SSF53098">
    <property type="entry name" value="Ribonuclease H-like"/>
    <property type="match status" value="1"/>
</dbReference>
<feature type="transmembrane region" description="Helical" evidence="4">
    <location>
        <begin position="133"/>
        <end position="154"/>
    </location>
</feature>
<dbReference type="WBParaSite" id="SBAD_0000962601-mRNA-1">
    <property type="protein sequence ID" value="SBAD_0000962601-mRNA-1"/>
    <property type="gene ID" value="SBAD_0000962601"/>
</dbReference>
<dbReference type="EMBL" id="UZAM01012545">
    <property type="protein sequence ID" value="VDP22353.1"/>
    <property type="molecule type" value="Genomic_DNA"/>
</dbReference>
<keyword evidence="4" id="KW-0812">Transmembrane</keyword>
<dbReference type="AlphaFoldDB" id="A0A183J095"/>
<dbReference type="OrthoDB" id="1920326at2759"/>